<dbReference type="InterPro" id="IPR018020">
    <property type="entry name" value="OHCU_decarboxylase"/>
</dbReference>
<comment type="pathway">
    <text evidence="2">Purine metabolism; urate degradation; (S)-allantoin from urate: step 3/3.</text>
</comment>
<dbReference type="SUPFAM" id="SSF158694">
    <property type="entry name" value="UraD-Like"/>
    <property type="match status" value="1"/>
</dbReference>
<dbReference type="InterPro" id="IPR036778">
    <property type="entry name" value="OHCU_decarboxylase_sf"/>
</dbReference>
<evidence type="ECO:0000256" key="3">
    <source>
        <dbReference type="ARBA" id="ARBA00012257"/>
    </source>
</evidence>
<dbReference type="Proteomes" id="UP001230289">
    <property type="component" value="Unassembled WGS sequence"/>
</dbReference>
<accession>A0ABU0XK28</accession>
<proteinExistence type="predicted"/>
<name>A0ABU0XK28_9MICO</name>
<keyword evidence="6" id="KW-0456">Lyase</keyword>
<organism evidence="8 9">
    <name type="scientific">Microbacterium capsulatum</name>
    <dbReference type="NCBI Taxonomy" id="3041921"/>
    <lineage>
        <taxon>Bacteria</taxon>
        <taxon>Bacillati</taxon>
        <taxon>Actinomycetota</taxon>
        <taxon>Actinomycetes</taxon>
        <taxon>Micrococcales</taxon>
        <taxon>Microbacteriaceae</taxon>
        <taxon>Microbacterium</taxon>
    </lineage>
</organism>
<evidence type="ECO:0000256" key="4">
    <source>
        <dbReference type="ARBA" id="ARBA00022631"/>
    </source>
</evidence>
<evidence type="ECO:0000313" key="9">
    <source>
        <dbReference type="Proteomes" id="UP001230289"/>
    </source>
</evidence>
<feature type="domain" description="Oxo-4-hydroxy-4-carboxy-5-ureidoimidazoline decarboxylase" evidence="7">
    <location>
        <begin position="9"/>
        <end position="162"/>
    </location>
</feature>
<keyword evidence="5" id="KW-0210">Decarboxylase</keyword>
<reference evidence="8 9" key="1">
    <citation type="submission" date="2023-08" db="EMBL/GenBank/DDBJ databases">
        <title>Microbacterium sp. nov., isolated from a waste landfill.</title>
        <authorList>
            <person name="Wen W."/>
        </authorList>
    </citation>
    <scope>NUCLEOTIDE SEQUENCE [LARGE SCALE GENOMIC DNA]</scope>
    <source>
        <strain evidence="8 9">ASV81</strain>
    </source>
</reference>
<evidence type="ECO:0000313" key="8">
    <source>
        <dbReference type="EMBL" id="MDQ4214485.1"/>
    </source>
</evidence>
<evidence type="ECO:0000256" key="1">
    <source>
        <dbReference type="ARBA" id="ARBA00001163"/>
    </source>
</evidence>
<dbReference type="Gene3D" id="1.10.3330.10">
    <property type="entry name" value="Oxo-4-hydroxy-4-carboxy-5-ureidoimidazoline decarboxylase"/>
    <property type="match status" value="1"/>
</dbReference>
<keyword evidence="4" id="KW-0659">Purine metabolism</keyword>
<dbReference type="EMBL" id="JAVFCB010000006">
    <property type="protein sequence ID" value="MDQ4214485.1"/>
    <property type="molecule type" value="Genomic_DNA"/>
</dbReference>
<dbReference type="RefSeq" id="WP_308489429.1">
    <property type="nucleotide sequence ID" value="NZ_JAVFCB010000006.1"/>
</dbReference>
<comment type="caution">
    <text evidence="8">The sequence shown here is derived from an EMBL/GenBank/DDBJ whole genome shotgun (WGS) entry which is preliminary data.</text>
</comment>
<sequence>MSNGLDVFNAYPTEELTEILFESCHLPVRRFADAVTAARPYDSVDALVATAQAQVADLTEDEVRSAHNGLDRIGIVYTGNDAESRWSRDEEGGIAQDAETAKAFDDANQAYEDRHGHVFLICATGLSGDEILSELHRRTALDDAAENEQIKSELRGLMNVRLPKILGALASA</sequence>
<dbReference type="PANTHER" id="PTHR43466">
    <property type="entry name" value="2-OXO-4-HYDROXY-4-CARBOXY-5-UREIDOIMIDAZOLINE DECARBOXYLASE-RELATED"/>
    <property type="match status" value="1"/>
</dbReference>
<evidence type="ECO:0000259" key="7">
    <source>
        <dbReference type="Pfam" id="PF09349"/>
    </source>
</evidence>
<evidence type="ECO:0000256" key="2">
    <source>
        <dbReference type="ARBA" id="ARBA00004754"/>
    </source>
</evidence>
<evidence type="ECO:0000256" key="5">
    <source>
        <dbReference type="ARBA" id="ARBA00022793"/>
    </source>
</evidence>
<dbReference type="EC" id="4.1.1.97" evidence="3"/>
<gene>
    <name evidence="8" type="ORF">RBR11_11240</name>
</gene>
<protein>
    <recommendedName>
        <fullName evidence="3">2-oxo-4-hydroxy-4-carboxy-5-ureidoimidazoline decarboxylase</fullName>
        <ecNumber evidence="3">4.1.1.97</ecNumber>
    </recommendedName>
</protein>
<dbReference type="PANTHER" id="PTHR43466:SF1">
    <property type="entry name" value="2-OXO-4-HYDROXY-4-CARBOXY-5-UREIDOIMIDAZOLINE DECARBOXYLASE-RELATED"/>
    <property type="match status" value="1"/>
</dbReference>
<evidence type="ECO:0000256" key="6">
    <source>
        <dbReference type="ARBA" id="ARBA00023239"/>
    </source>
</evidence>
<comment type="catalytic activity">
    <reaction evidence="1">
        <text>5-hydroxy-2-oxo-4-ureido-2,5-dihydro-1H-imidazole-5-carboxylate + H(+) = (S)-allantoin + CO2</text>
        <dbReference type="Rhea" id="RHEA:26301"/>
        <dbReference type="ChEBI" id="CHEBI:15378"/>
        <dbReference type="ChEBI" id="CHEBI:15678"/>
        <dbReference type="ChEBI" id="CHEBI:16526"/>
        <dbReference type="ChEBI" id="CHEBI:58639"/>
        <dbReference type="EC" id="4.1.1.97"/>
    </reaction>
</comment>
<dbReference type="Pfam" id="PF09349">
    <property type="entry name" value="OHCU_decarbox"/>
    <property type="match status" value="1"/>
</dbReference>
<keyword evidence="9" id="KW-1185">Reference proteome</keyword>